<dbReference type="SUPFAM" id="SSF63380">
    <property type="entry name" value="Riboflavin synthase domain-like"/>
    <property type="match status" value="1"/>
</dbReference>
<dbReference type="GO" id="GO:0010181">
    <property type="term" value="F:FMN binding"/>
    <property type="evidence" value="ECO:0007669"/>
    <property type="project" value="InterPro"/>
</dbReference>
<dbReference type="InterPro" id="IPR017927">
    <property type="entry name" value="FAD-bd_FR_type"/>
</dbReference>
<dbReference type="EC" id="1.16.1.8" evidence="11"/>
<proteinExistence type="predicted"/>
<keyword evidence="4" id="KW-0285">Flavoprotein</keyword>
<evidence type="ECO:0000256" key="8">
    <source>
        <dbReference type="ARBA" id="ARBA00022857"/>
    </source>
</evidence>
<dbReference type="InterPro" id="IPR039261">
    <property type="entry name" value="FNR_nucleotide-bd"/>
</dbReference>
<dbReference type="InterPro" id="IPR001709">
    <property type="entry name" value="Flavoprot_Pyr_Nucl_cyt_Rdtase"/>
</dbReference>
<dbReference type="InterPro" id="IPR001094">
    <property type="entry name" value="Flavdoxin-like"/>
</dbReference>
<dbReference type="Gene3D" id="2.40.30.10">
    <property type="entry name" value="Translation factors"/>
    <property type="match status" value="2"/>
</dbReference>
<dbReference type="InterPro" id="IPR029039">
    <property type="entry name" value="Flavoprotein-like_sf"/>
</dbReference>
<comment type="cofactor">
    <cofactor evidence="1">
        <name>FMN</name>
        <dbReference type="ChEBI" id="CHEBI:58210"/>
    </cofactor>
</comment>
<accession>A0A9N9FK86</accession>
<feature type="compositionally biased region" description="Basic and acidic residues" evidence="13">
    <location>
        <begin position="166"/>
        <end position="250"/>
    </location>
</feature>
<comment type="caution">
    <text evidence="16">The sequence shown here is derived from an EMBL/GenBank/DDBJ whole genome shotgun (WGS) entry which is preliminary data.</text>
</comment>
<keyword evidence="3" id="KW-0028">Amino-acid biosynthesis</keyword>
<dbReference type="GO" id="GO:0005829">
    <property type="term" value="C:cytosol"/>
    <property type="evidence" value="ECO:0007669"/>
    <property type="project" value="TreeGrafter"/>
</dbReference>
<evidence type="ECO:0000259" key="14">
    <source>
        <dbReference type="PROSITE" id="PS50902"/>
    </source>
</evidence>
<dbReference type="Pfam" id="PF00667">
    <property type="entry name" value="FAD_binding_1"/>
    <property type="match status" value="2"/>
</dbReference>
<dbReference type="InterPro" id="IPR017938">
    <property type="entry name" value="Riboflavin_synthase-like_b-brl"/>
</dbReference>
<feature type="domain" description="FAD-binding FR-type" evidence="15">
    <location>
        <begin position="330"/>
        <end position="548"/>
    </location>
</feature>
<dbReference type="InterPro" id="IPR023173">
    <property type="entry name" value="NADPH_Cyt_P450_Rdtase_alpha"/>
</dbReference>
<dbReference type="GO" id="GO:0030586">
    <property type="term" value="F:[methionine synthase] reductase (NADPH) activity"/>
    <property type="evidence" value="ECO:0007669"/>
    <property type="project" value="UniProtKB-EC"/>
</dbReference>
<dbReference type="PRINTS" id="PR00371">
    <property type="entry name" value="FPNCR"/>
</dbReference>
<evidence type="ECO:0000256" key="13">
    <source>
        <dbReference type="SAM" id="MobiDB-lite"/>
    </source>
</evidence>
<keyword evidence="17" id="KW-1185">Reference proteome</keyword>
<reference evidence="16" key="1">
    <citation type="submission" date="2021-06" db="EMBL/GenBank/DDBJ databases">
        <authorList>
            <person name="Kallberg Y."/>
            <person name="Tangrot J."/>
            <person name="Rosling A."/>
        </authorList>
    </citation>
    <scope>NUCLEOTIDE SEQUENCE</scope>
    <source>
        <strain evidence="16">AZ414A</strain>
    </source>
</reference>
<dbReference type="SUPFAM" id="SSF52343">
    <property type="entry name" value="Ferredoxin reductase-like, C-terminal NADP-linked domain"/>
    <property type="match status" value="1"/>
</dbReference>
<keyword evidence="10" id="KW-0486">Methionine biosynthesis</keyword>
<dbReference type="SUPFAM" id="SSF52218">
    <property type="entry name" value="Flavoproteins"/>
    <property type="match status" value="1"/>
</dbReference>
<evidence type="ECO:0000259" key="15">
    <source>
        <dbReference type="PROSITE" id="PS51384"/>
    </source>
</evidence>
<keyword evidence="8" id="KW-0521">NADP</keyword>
<dbReference type="GO" id="GO:0050667">
    <property type="term" value="P:homocysteine metabolic process"/>
    <property type="evidence" value="ECO:0007669"/>
    <property type="project" value="TreeGrafter"/>
</dbReference>
<evidence type="ECO:0000256" key="12">
    <source>
        <dbReference type="ARBA" id="ARBA00040659"/>
    </source>
</evidence>
<dbReference type="InterPro" id="IPR008254">
    <property type="entry name" value="Flavodoxin/NO_synth"/>
</dbReference>
<dbReference type="GO" id="GO:0050660">
    <property type="term" value="F:flavin adenine dinucleotide binding"/>
    <property type="evidence" value="ECO:0007669"/>
    <property type="project" value="TreeGrafter"/>
</dbReference>
<dbReference type="InterPro" id="IPR001433">
    <property type="entry name" value="OxRdtase_FAD/NAD-bd"/>
</dbReference>
<dbReference type="EMBL" id="CAJVPK010000710">
    <property type="protein sequence ID" value="CAG8542170.1"/>
    <property type="molecule type" value="Genomic_DNA"/>
</dbReference>
<dbReference type="PANTHER" id="PTHR19384:SF84">
    <property type="entry name" value="METHIONINE SYNTHASE REDUCTASE"/>
    <property type="match status" value="1"/>
</dbReference>
<feature type="domain" description="Flavodoxin-like" evidence="14">
    <location>
        <begin position="9"/>
        <end position="150"/>
    </location>
</feature>
<evidence type="ECO:0000256" key="3">
    <source>
        <dbReference type="ARBA" id="ARBA00022605"/>
    </source>
</evidence>
<evidence type="ECO:0000313" key="17">
    <source>
        <dbReference type="Proteomes" id="UP000789706"/>
    </source>
</evidence>
<feature type="region of interest" description="Disordered" evidence="13">
    <location>
        <begin position="163"/>
        <end position="254"/>
    </location>
</feature>
<name>A0A9N9FK86_9GLOM</name>
<dbReference type="PANTHER" id="PTHR19384">
    <property type="entry name" value="NITRIC OXIDE SYNTHASE-RELATED"/>
    <property type="match status" value="1"/>
</dbReference>
<dbReference type="Pfam" id="PF00258">
    <property type="entry name" value="Flavodoxin_1"/>
    <property type="match status" value="1"/>
</dbReference>
<dbReference type="PROSITE" id="PS50902">
    <property type="entry name" value="FLAVODOXIN_LIKE"/>
    <property type="match status" value="1"/>
</dbReference>
<evidence type="ECO:0000256" key="1">
    <source>
        <dbReference type="ARBA" id="ARBA00001917"/>
    </source>
</evidence>
<organism evidence="16 17">
    <name type="scientific">Diversispora eburnea</name>
    <dbReference type="NCBI Taxonomy" id="1213867"/>
    <lineage>
        <taxon>Eukaryota</taxon>
        <taxon>Fungi</taxon>
        <taxon>Fungi incertae sedis</taxon>
        <taxon>Mucoromycota</taxon>
        <taxon>Glomeromycotina</taxon>
        <taxon>Glomeromycetes</taxon>
        <taxon>Diversisporales</taxon>
        <taxon>Diversisporaceae</taxon>
        <taxon>Diversispora</taxon>
    </lineage>
</organism>
<dbReference type="Pfam" id="PF00175">
    <property type="entry name" value="NAD_binding_1"/>
    <property type="match status" value="1"/>
</dbReference>
<dbReference type="Gene3D" id="3.40.50.360">
    <property type="match status" value="1"/>
</dbReference>
<sequence>MSTEKSPNLVVFYGSQTGNAEWIAKNIHEEAIKRGFSSECYVLNEHDKTDLSKQKVLIFVTSSTGDGDPPDNSTKFFRYMRKIKSKTFLSHAKFTILGLGDTNYSNFNNTAKRLEKRLLEFGASPFYTKGLADDAVGLELVVDSWIANLWDHLAEICTQKQNGENGKGEIKENGKSEIKENGKSEIKENGKSEIKENGKNEIKENGKSEIKGNGKSEVEGNEKSEIKENGKSEGEGDGKGKSKSKSKEIGEIENPEGVISTVKNLSIKELEKHSSELGINGNKIILDLSELANSTQLTALPRVPIEHCKIIKSNKEKKNSFLPSFIITPNPIINAKLNAVRCLTRFDAIKKTLHLELDIKDHSEEIQFFPGDAFGIIAPNDNLLVQNILTALGINENESNQEISVEHIEKENALLRMMAEYTSDDQEKKTLLFLCSKQGVKQFNCLREQIPTLLDLLVTFPSCKPPVERLLDVLPAHQPRYYSIVNSPLVNREELHFAFNIIDYYTPTPYDVHKFGVCTPWLNKLSGNVTEMNIRTILTPPIINIPIFMKSNSTGFKIPSDLSKSLILIGPGTGVAPFVGFLQHREKQIIEKNQILESKKKQLLGETWLFYGCREKEKDFLYHQELEGFLQRGILKELLNLMRIRGSEIFELLSQKEAMIFVCGDAKGMAKDVNDALTDILVEHGKMQRPDALNLLVKWMGEKRYLRDLWA</sequence>
<gene>
    <name evidence="16" type="ORF">DEBURN_LOCUS6665</name>
</gene>
<evidence type="ECO:0000256" key="2">
    <source>
        <dbReference type="ARBA" id="ARBA00001974"/>
    </source>
</evidence>
<evidence type="ECO:0000256" key="5">
    <source>
        <dbReference type="ARBA" id="ARBA00022643"/>
    </source>
</evidence>
<evidence type="ECO:0000256" key="10">
    <source>
        <dbReference type="ARBA" id="ARBA00023167"/>
    </source>
</evidence>
<protein>
    <recommendedName>
        <fullName evidence="12">Methionine synthase reductase</fullName>
        <ecNumber evidence="11">1.16.1.8</ecNumber>
    </recommendedName>
</protein>
<keyword evidence="7" id="KW-0274">FAD</keyword>
<dbReference type="InterPro" id="IPR003097">
    <property type="entry name" value="CysJ-like_FAD-binding"/>
</dbReference>
<evidence type="ECO:0000256" key="7">
    <source>
        <dbReference type="ARBA" id="ARBA00022827"/>
    </source>
</evidence>
<dbReference type="Gene3D" id="1.20.990.10">
    <property type="entry name" value="NADPH-cytochrome p450 Reductase, Chain A, domain 3"/>
    <property type="match status" value="1"/>
</dbReference>
<dbReference type="OrthoDB" id="1856718at2759"/>
<dbReference type="FunFam" id="3.40.50.360:FF:000059">
    <property type="entry name" value="5-methyltetrahydrofolate-homocysteine methyltransferase reductase"/>
    <property type="match status" value="1"/>
</dbReference>
<evidence type="ECO:0000256" key="11">
    <source>
        <dbReference type="ARBA" id="ARBA00039088"/>
    </source>
</evidence>
<keyword evidence="6" id="KW-0949">S-adenosyl-L-methionine</keyword>
<dbReference type="PRINTS" id="PR00369">
    <property type="entry name" value="FLAVODOXIN"/>
</dbReference>
<dbReference type="PROSITE" id="PS51384">
    <property type="entry name" value="FAD_FR"/>
    <property type="match status" value="1"/>
</dbReference>
<keyword evidence="5" id="KW-0288">FMN</keyword>
<evidence type="ECO:0000256" key="6">
    <source>
        <dbReference type="ARBA" id="ARBA00022691"/>
    </source>
</evidence>
<evidence type="ECO:0000313" key="16">
    <source>
        <dbReference type="EMBL" id="CAG8542170.1"/>
    </source>
</evidence>
<dbReference type="Gene3D" id="3.40.50.80">
    <property type="entry name" value="Nucleotide-binding domain of ferredoxin-NADP reductase (FNR) module"/>
    <property type="match status" value="1"/>
</dbReference>
<dbReference type="Proteomes" id="UP000789706">
    <property type="component" value="Unassembled WGS sequence"/>
</dbReference>
<evidence type="ECO:0000256" key="9">
    <source>
        <dbReference type="ARBA" id="ARBA00023002"/>
    </source>
</evidence>
<keyword evidence="9" id="KW-0560">Oxidoreductase</keyword>
<comment type="cofactor">
    <cofactor evidence="2">
        <name>FAD</name>
        <dbReference type="ChEBI" id="CHEBI:57692"/>
    </cofactor>
</comment>
<dbReference type="GO" id="GO:0009086">
    <property type="term" value="P:methionine biosynthetic process"/>
    <property type="evidence" value="ECO:0007669"/>
    <property type="project" value="UniProtKB-KW"/>
</dbReference>
<evidence type="ECO:0000256" key="4">
    <source>
        <dbReference type="ARBA" id="ARBA00022630"/>
    </source>
</evidence>
<dbReference type="AlphaFoldDB" id="A0A9N9FK86"/>